<keyword evidence="2" id="KW-1185">Reference proteome</keyword>
<reference evidence="1 2" key="1">
    <citation type="submission" date="2021-01" db="EMBL/GenBank/DDBJ databases">
        <title>Whole genome shotgun sequence of Actinoplanes deccanensis NBRC 13994.</title>
        <authorList>
            <person name="Komaki H."/>
            <person name="Tamura T."/>
        </authorList>
    </citation>
    <scope>NUCLEOTIDE SEQUENCE [LARGE SCALE GENOMIC DNA]</scope>
    <source>
        <strain evidence="1 2">NBRC 13994</strain>
    </source>
</reference>
<proteinExistence type="predicted"/>
<evidence type="ECO:0000313" key="1">
    <source>
        <dbReference type="EMBL" id="GID78602.1"/>
    </source>
</evidence>
<comment type="caution">
    <text evidence="1">The sequence shown here is derived from an EMBL/GenBank/DDBJ whole genome shotgun (WGS) entry which is preliminary data.</text>
</comment>
<evidence type="ECO:0008006" key="3">
    <source>
        <dbReference type="Google" id="ProtNLM"/>
    </source>
</evidence>
<dbReference type="Gene3D" id="3.30.1310.10">
    <property type="entry name" value="Nucleoid-associated protein YbaB-like domain"/>
    <property type="match status" value="1"/>
</dbReference>
<organism evidence="1 2">
    <name type="scientific">Paractinoplanes deccanensis</name>
    <dbReference type="NCBI Taxonomy" id="113561"/>
    <lineage>
        <taxon>Bacteria</taxon>
        <taxon>Bacillati</taxon>
        <taxon>Actinomycetota</taxon>
        <taxon>Actinomycetes</taxon>
        <taxon>Micromonosporales</taxon>
        <taxon>Micromonosporaceae</taxon>
        <taxon>Paractinoplanes</taxon>
    </lineage>
</organism>
<sequence>MAITHGGNVSEGRFAELADLLDEGEAMLGAGRSAASVDAGPGVDASGSVRVRLDDEGRVAAVTVGAGWRRALGDDGLSAAVVEAARDASVRRLAAWGEAYGGGAPAGAAAPDHGEVQRRLQELATRRMSRADREVALAELLALVEGIERGIDEVSGKLRSTLDATHTGHSPDRHVAVTVSGGGDVVSVRFGREWLRGAHELNVGRQVTAAFLSAYEKAAAHGVRQLIADSPLGAVRRETRDPLGLARRLRLAD</sequence>
<evidence type="ECO:0000313" key="2">
    <source>
        <dbReference type="Proteomes" id="UP000609879"/>
    </source>
</evidence>
<accession>A0ABQ3YF41</accession>
<name>A0ABQ3YF41_9ACTN</name>
<dbReference type="EMBL" id="BOMI01000147">
    <property type="protein sequence ID" value="GID78602.1"/>
    <property type="molecule type" value="Genomic_DNA"/>
</dbReference>
<dbReference type="InterPro" id="IPR036894">
    <property type="entry name" value="YbaB-like_sf"/>
</dbReference>
<dbReference type="RefSeq" id="WP_203773682.1">
    <property type="nucleotide sequence ID" value="NZ_BAAABO010000027.1"/>
</dbReference>
<dbReference type="Proteomes" id="UP000609879">
    <property type="component" value="Unassembled WGS sequence"/>
</dbReference>
<protein>
    <recommendedName>
        <fullName evidence="3">YbaB/EbfC DNA-binding family protein</fullName>
    </recommendedName>
</protein>
<gene>
    <name evidence="1" type="ORF">Ade02nite_72430</name>
</gene>